<name>A0A4Y2GG04_ARAVE</name>
<accession>A0A4Y2GG04</accession>
<protein>
    <submittedName>
        <fullName evidence="1">Uncharacterized protein</fullName>
    </submittedName>
</protein>
<organism evidence="1 2">
    <name type="scientific">Araneus ventricosus</name>
    <name type="common">Orbweaver spider</name>
    <name type="synonym">Epeira ventricosa</name>
    <dbReference type="NCBI Taxonomy" id="182803"/>
    <lineage>
        <taxon>Eukaryota</taxon>
        <taxon>Metazoa</taxon>
        <taxon>Ecdysozoa</taxon>
        <taxon>Arthropoda</taxon>
        <taxon>Chelicerata</taxon>
        <taxon>Arachnida</taxon>
        <taxon>Araneae</taxon>
        <taxon>Araneomorphae</taxon>
        <taxon>Entelegynae</taxon>
        <taxon>Araneoidea</taxon>
        <taxon>Araneidae</taxon>
        <taxon>Araneus</taxon>
    </lineage>
</organism>
<comment type="caution">
    <text evidence="1">The sequence shown here is derived from an EMBL/GenBank/DDBJ whole genome shotgun (WGS) entry which is preliminary data.</text>
</comment>
<evidence type="ECO:0000313" key="2">
    <source>
        <dbReference type="Proteomes" id="UP000499080"/>
    </source>
</evidence>
<dbReference type="Proteomes" id="UP000499080">
    <property type="component" value="Unassembled WGS sequence"/>
</dbReference>
<reference evidence="1 2" key="1">
    <citation type="journal article" date="2019" name="Sci. Rep.">
        <title>Orb-weaving spider Araneus ventricosus genome elucidates the spidroin gene catalogue.</title>
        <authorList>
            <person name="Kono N."/>
            <person name="Nakamura H."/>
            <person name="Ohtoshi R."/>
            <person name="Moran D.A.P."/>
            <person name="Shinohara A."/>
            <person name="Yoshida Y."/>
            <person name="Fujiwara M."/>
            <person name="Mori M."/>
            <person name="Tomita M."/>
            <person name="Arakawa K."/>
        </authorList>
    </citation>
    <scope>NUCLEOTIDE SEQUENCE [LARGE SCALE GENOMIC DNA]</scope>
</reference>
<dbReference type="EMBL" id="BGPR01001345">
    <property type="protein sequence ID" value="GBM51649.1"/>
    <property type="molecule type" value="Genomic_DNA"/>
</dbReference>
<gene>
    <name evidence="1" type="ORF">AVEN_43278_1</name>
</gene>
<dbReference type="AlphaFoldDB" id="A0A4Y2GG04"/>
<evidence type="ECO:0000313" key="1">
    <source>
        <dbReference type="EMBL" id="GBM51649.1"/>
    </source>
</evidence>
<keyword evidence="2" id="KW-1185">Reference proteome</keyword>
<sequence>MSKSRTSIWKLRKEDIVLIVKEMSLTAPADVRFIDLKNLIENSERFPAINKTLASAPSPFGQTLHGIERRFNKESVVTKCGNESNAVSDVGKSDTVTRSKINMGVKDERLMGSLKTDSEVQNEKGFSESETIVGLNTKINADNLFIRTVGSGVTVEHIDELEKGLFENDVVLKGGVNAVNLCLVEDS</sequence>
<proteinExistence type="predicted"/>